<dbReference type="RefSeq" id="WP_352148867.1">
    <property type="nucleotide sequence ID" value="NZ_JBEOZY010000025.1"/>
</dbReference>
<comment type="caution">
    <text evidence="1">The sequence shown here is derived from an EMBL/GenBank/DDBJ whole genome shotgun (WGS) entry which is preliminary data.</text>
</comment>
<organism evidence="1 2">
    <name type="scientific">Streptomyces violaceorubidus</name>
    <dbReference type="NCBI Taxonomy" id="284042"/>
    <lineage>
        <taxon>Bacteria</taxon>
        <taxon>Bacillati</taxon>
        <taxon>Actinomycetota</taxon>
        <taxon>Actinomycetes</taxon>
        <taxon>Kitasatosporales</taxon>
        <taxon>Streptomycetaceae</taxon>
        <taxon>Streptomyces</taxon>
    </lineage>
</organism>
<reference evidence="1 2" key="1">
    <citation type="submission" date="2024-06" db="EMBL/GenBank/DDBJ databases">
        <title>The Natural Products Discovery Center: Release of the First 8490 Sequenced Strains for Exploring Actinobacteria Biosynthetic Diversity.</title>
        <authorList>
            <person name="Kalkreuter E."/>
            <person name="Kautsar S.A."/>
            <person name="Yang D."/>
            <person name="Bader C.D."/>
            <person name="Teijaro C.N."/>
            <person name="Fluegel L."/>
            <person name="Davis C.M."/>
            <person name="Simpson J.R."/>
            <person name="Lauterbach L."/>
            <person name="Steele A.D."/>
            <person name="Gui C."/>
            <person name="Meng S."/>
            <person name="Li G."/>
            <person name="Viehrig K."/>
            <person name="Ye F."/>
            <person name="Su P."/>
            <person name="Kiefer A.F."/>
            <person name="Nichols A."/>
            <person name="Cepeda A.J."/>
            <person name="Yan W."/>
            <person name="Fan B."/>
            <person name="Jiang Y."/>
            <person name="Adhikari A."/>
            <person name="Zheng C.-J."/>
            <person name="Schuster L."/>
            <person name="Cowan T.M."/>
            <person name="Smanski M.J."/>
            <person name="Chevrette M.G."/>
            <person name="De Carvalho L.P.S."/>
            <person name="Shen B."/>
        </authorList>
    </citation>
    <scope>NUCLEOTIDE SEQUENCE [LARGE SCALE GENOMIC DNA]</scope>
    <source>
        <strain evidence="1 2">NPDC001615</strain>
    </source>
</reference>
<accession>A0ABV1T059</accession>
<protein>
    <submittedName>
        <fullName evidence="1">Uncharacterized protein</fullName>
    </submittedName>
</protein>
<name>A0ABV1T059_9ACTN</name>
<dbReference type="EMBL" id="JBEOZY010000025">
    <property type="protein sequence ID" value="MER6167372.1"/>
    <property type="molecule type" value="Genomic_DNA"/>
</dbReference>
<sequence>MSTAHAGEDGYASATGVSGKFISYGDKFRLCDDAYDFMQVYLDYRYWRKDGSLQEERHYLAAGWGECSTWDHDFGEGRLLLFQVCVDNPLAAVPDLCSTWERGIA</sequence>
<evidence type="ECO:0000313" key="2">
    <source>
        <dbReference type="Proteomes" id="UP001496720"/>
    </source>
</evidence>
<gene>
    <name evidence="1" type="ORF">ABT188_22945</name>
</gene>
<dbReference type="Proteomes" id="UP001496720">
    <property type="component" value="Unassembled WGS sequence"/>
</dbReference>
<keyword evidence="2" id="KW-1185">Reference proteome</keyword>
<proteinExistence type="predicted"/>
<evidence type="ECO:0000313" key="1">
    <source>
        <dbReference type="EMBL" id="MER6167372.1"/>
    </source>
</evidence>